<sequence>MGGQTAKTRLTGVLERIGAACRACGRDPSAVTLVAVSKFHDASAVAELAACGQTIFGESYIQEALPKIEAAPAGLCWHFIGHLQRNKAKLAVGRFDLIHTVDNVELAHILQKRAAAQHLIQAVCLQVNVAGEAQKSGVAPGGLDALAEAVAACPNLRLDGLMVIAPVFDDPEGARPAFARLRALRDALASRLGQPLPVLSMGMSGDLEAAITEGATHVRVGTDLFGPRI</sequence>
<dbReference type="SUPFAM" id="SSF51419">
    <property type="entry name" value="PLP-binding barrel"/>
    <property type="match status" value="1"/>
</dbReference>
<dbReference type="RefSeq" id="WP_129355700.1">
    <property type="nucleotide sequence ID" value="NZ_CP026538.1"/>
</dbReference>
<dbReference type="HAMAP" id="MF_02087">
    <property type="entry name" value="PLP_homeostasis"/>
    <property type="match status" value="1"/>
</dbReference>
<evidence type="ECO:0000256" key="1">
    <source>
        <dbReference type="ARBA" id="ARBA00022898"/>
    </source>
</evidence>
<evidence type="ECO:0000313" key="7">
    <source>
        <dbReference type="Proteomes" id="UP000293296"/>
    </source>
</evidence>
<comment type="cofactor">
    <cofactor evidence="3">
        <name>pyridoxal 5'-phosphate</name>
        <dbReference type="ChEBI" id="CHEBI:597326"/>
    </cofactor>
</comment>
<comment type="function">
    <text evidence="2">Pyridoxal 5'-phosphate (PLP)-binding protein, which is involved in PLP homeostasis.</text>
</comment>
<dbReference type="FunFam" id="3.20.20.10:FF:000018">
    <property type="entry name" value="Pyridoxal phosphate homeostasis protein"/>
    <property type="match status" value="1"/>
</dbReference>
<gene>
    <name evidence="6" type="ORF">C3Y92_19875</name>
</gene>
<name>A0A4P6HRQ2_9BACT</name>
<evidence type="ECO:0000256" key="4">
    <source>
        <dbReference type="RuleBase" id="RU004514"/>
    </source>
</evidence>
<protein>
    <recommendedName>
        <fullName evidence="2">Pyridoxal phosphate homeostasis protein</fullName>
        <shortName evidence="2">PLP homeostasis protein</shortName>
    </recommendedName>
</protein>
<proteinExistence type="inferred from homology"/>
<keyword evidence="1 2" id="KW-0663">Pyridoxal phosphate</keyword>
<dbReference type="Pfam" id="PF01168">
    <property type="entry name" value="Ala_racemase_N"/>
    <property type="match status" value="1"/>
</dbReference>
<evidence type="ECO:0000259" key="5">
    <source>
        <dbReference type="Pfam" id="PF01168"/>
    </source>
</evidence>
<reference evidence="6 7" key="1">
    <citation type="submission" date="2018-02" db="EMBL/GenBank/DDBJ databases">
        <title>Genome sequence of Desulfovibrio carbinolicus DSM 3852.</title>
        <authorList>
            <person name="Wilbanks E."/>
            <person name="Skennerton C.T."/>
            <person name="Orphan V.J."/>
        </authorList>
    </citation>
    <scope>NUCLEOTIDE SEQUENCE [LARGE SCALE GENOMIC DNA]</scope>
    <source>
        <strain evidence="6 7">DSM 3852</strain>
    </source>
</reference>
<dbReference type="PANTHER" id="PTHR10146">
    <property type="entry name" value="PROLINE SYNTHETASE CO-TRANSCRIBED BACTERIAL HOMOLOG PROTEIN"/>
    <property type="match status" value="1"/>
</dbReference>
<dbReference type="EMBL" id="CP026538">
    <property type="protein sequence ID" value="QAZ69374.1"/>
    <property type="molecule type" value="Genomic_DNA"/>
</dbReference>
<dbReference type="OrthoDB" id="9804072at2"/>
<evidence type="ECO:0000256" key="3">
    <source>
        <dbReference type="PIRSR" id="PIRSR004848-1"/>
    </source>
</evidence>
<evidence type="ECO:0000313" key="6">
    <source>
        <dbReference type="EMBL" id="QAZ69374.1"/>
    </source>
</evidence>
<organism evidence="6 7">
    <name type="scientific">Solidesulfovibrio carbinolicus</name>
    <dbReference type="NCBI Taxonomy" id="296842"/>
    <lineage>
        <taxon>Bacteria</taxon>
        <taxon>Pseudomonadati</taxon>
        <taxon>Thermodesulfobacteriota</taxon>
        <taxon>Desulfovibrionia</taxon>
        <taxon>Desulfovibrionales</taxon>
        <taxon>Desulfovibrionaceae</taxon>
        <taxon>Solidesulfovibrio</taxon>
    </lineage>
</organism>
<comment type="similarity">
    <text evidence="2 4">Belongs to the pyridoxal phosphate-binding protein YggS/PROSC family.</text>
</comment>
<dbReference type="InterPro" id="IPR029066">
    <property type="entry name" value="PLP-binding_barrel"/>
</dbReference>
<dbReference type="Gene3D" id="3.20.20.10">
    <property type="entry name" value="Alanine racemase"/>
    <property type="match status" value="1"/>
</dbReference>
<dbReference type="AlphaFoldDB" id="A0A4P6HRQ2"/>
<feature type="domain" description="Alanine racemase N-terminal" evidence="5">
    <location>
        <begin position="31"/>
        <end position="227"/>
    </location>
</feature>
<dbReference type="InterPro" id="IPR001608">
    <property type="entry name" value="Ala_racemase_N"/>
</dbReference>
<dbReference type="NCBIfam" id="TIGR00044">
    <property type="entry name" value="YggS family pyridoxal phosphate-dependent enzyme"/>
    <property type="match status" value="1"/>
</dbReference>
<accession>A0A4P6HRQ2</accession>
<dbReference type="KEGG" id="dcb:C3Y92_19875"/>
<evidence type="ECO:0000256" key="2">
    <source>
        <dbReference type="HAMAP-Rule" id="MF_02087"/>
    </source>
</evidence>
<dbReference type="PANTHER" id="PTHR10146:SF14">
    <property type="entry name" value="PYRIDOXAL PHOSPHATE HOMEOSTASIS PROTEIN"/>
    <property type="match status" value="1"/>
</dbReference>
<dbReference type="Proteomes" id="UP000293296">
    <property type="component" value="Chromosome"/>
</dbReference>
<dbReference type="GO" id="GO:0030170">
    <property type="term" value="F:pyridoxal phosphate binding"/>
    <property type="evidence" value="ECO:0007669"/>
    <property type="project" value="UniProtKB-UniRule"/>
</dbReference>
<dbReference type="CDD" id="cd00635">
    <property type="entry name" value="PLPDE_III_YBL036c_like"/>
    <property type="match status" value="1"/>
</dbReference>
<keyword evidence="7" id="KW-1185">Reference proteome</keyword>
<feature type="modified residue" description="N6-(pyridoxal phosphate)lysine" evidence="2 3">
    <location>
        <position position="38"/>
    </location>
</feature>
<dbReference type="PIRSF" id="PIRSF004848">
    <property type="entry name" value="YBL036c_PLPDEIII"/>
    <property type="match status" value="1"/>
</dbReference>
<dbReference type="InterPro" id="IPR011078">
    <property type="entry name" value="PyrdxlP_homeostasis"/>
</dbReference>